<dbReference type="Gene3D" id="3.30.300.10">
    <property type="match status" value="1"/>
</dbReference>
<comment type="pathway">
    <text evidence="2 9">Purine metabolism; GMP biosynthesis; GMP from XMP (L-Gln route): step 1/1.</text>
</comment>
<dbReference type="InterPro" id="IPR022955">
    <property type="entry name" value="GMP_synthase"/>
</dbReference>
<dbReference type="Pfam" id="PF03054">
    <property type="entry name" value="tRNA_Me_trans"/>
    <property type="match status" value="1"/>
</dbReference>
<dbReference type="PROSITE" id="PS51273">
    <property type="entry name" value="GATASE_TYPE_1"/>
    <property type="match status" value="1"/>
</dbReference>
<evidence type="ECO:0000256" key="10">
    <source>
        <dbReference type="PROSITE-ProRule" id="PRU00886"/>
    </source>
</evidence>
<evidence type="ECO:0000256" key="3">
    <source>
        <dbReference type="ARBA" id="ARBA00022598"/>
    </source>
</evidence>
<dbReference type="RefSeq" id="WP_143316834.1">
    <property type="nucleotide sequence ID" value="NZ_JACSRA010000031.1"/>
</dbReference>
<evidence type="ECO:0000256" key="9">
    <source>
        <dbReference type="HAMAP-Rule" id="MF_00344"/>
    </source>
</evidence>
<evidence type="ECO:0000259" key="11">
    <source>
        <dbReference type="PROSITE" id="PS51553"/>
    </source>
</evidence>
<evidence type="ECO:0000313" key="13">
    <source>
        <dbReference type="Proteomes" id="UP000627781"/>
    </source>
</evidence>
<keyword evidence="3 9" id="KW-0436">Ligase</keyword>
<dbReference type="InterPro" id="IPR001674">
    <property type="entry name" value="GMP_synth_C"/>
</dbReference>
<keyword evidence="7 9" id="KW-0067">ATP-binding</keyword>
<protein>
    <recommendedName>
        <fullName evidence="9">GMP synthase [glutamine-hydrolyzing]</fullName>
        <ecNumber evidence="9">6.3.5.2</ecNumber>
    </recommendedName>
    <alternativeName>
        <fullName evidence="9">GMP synthetase</fullName>
    </alternativeName>
    <alternativeName>
        <fullName evidence="9">Glutamine amidotransferase</fullName>
    </alternativeName>
</protein>
<dbReference type="Pfam" id="PF00117">
    <property type="entry name" value="GATase"/>
    <property type="match status" value="1"/>
</dbReference>
<feature type="active site" evidence="9">
    <location>
        <position position="169"/>
    </location>
</feature>
<dbReference type="NCBIfam" id="NF000848">
    <property type="entry name" value="PRK00074.1"/>
    <property type="match status" value="1"/>
</dbReference>
<dbReference type="InterPro" id="IPR025777">
    <property type="entry name" value="GMPS_ATP_PPase_dom"/>
</dbReference>
<dbReference type="CDD" id="cd01742">
    <property type="entry name" value="GATase1_GMP_Synthase"/>
    <property type="match status" value="1"/>
</dbReference>
<dbReference type="Pfam" id="PF00958">
    <property type="entry name" value="GMP_synt_C"/>
    <property type="match status" value="1"/>
</dbReference>
<dbReference type="PANTHER" id="PTHR11922:SF2">
    <property type="entry name" value="GMP SYNTHASE [GLUTAMINE-HYDROLYZING]"/>
    <property type="match status" value="1"/>
</dbReference>
<dbReference type="PRINTS" id="PR00099">
    <property type="entry name" value="CPSGATASE"/>
</dbReference>
<feature type="domain" description="GMPS ATP-PPase" evidence="11">
    <location>
        <begin position="196"/>
        <end position="385"/>
    </location>
</feature>
<dbReference type="InterPro" id="IPR014729">
    <property type="entry name" value="Rossmann-like_a/b/a_fold"/>
</dbReference>
<dbReference type="EC" id="6.3.5.2" evidence="9"/>
<dbReference type="PANTHER" id="PTHR11922">
    <property type="entry name" value="GMP SYNTHASE-RELATED"/>
    <property type="match status" value="1"/>
</dbReference>
<gene>
    <name evidence="9 12" type="primary">guaA</name>
    <name evidence="12" type="ORF">H9661_16265</name>
</gene>
<evidence type="ECO:0000256" key="7">
    <source>
        <dbReference type="ARBA" id="ARBA00022840"/>
    </source>
</evidence>
<dbReference type="CDD" id="cd01997">
    <property type="entry name" value="GMP_synthase_C"/>
    <property type="match status" value="1"/>
</dbReference>
<dbReference type="InterPro" id="IPR017926">
    <property type="entry name" value="GATASE"/>
</dbReference>
<keyword evidence="8 9" id="KW-0315">Glutamine amidotransferase</keyword>
<evidence type="ECO:0000256" key="4">
    <source>
        <dbReference type="ARBA" id="ARBA00022741"/>
    </source>
</evidence>
<comment type="function">
    <text evidence="1 9">Catalyzes the synthesis of GMP from XMP.</text>
</comment>
<dbReference type="NCBIfam" id="TIGR00884">
    <property type="entry name" value="guaA_Cterm"/>
    <property type="match status" value="1"/>
</dbReference>
<evidence type="ECO:0000256" key="5">
    <source>
        <dbReference type="ARBA" id="ARBA00022749"/>
    </source>
</evidence>
<dbReference type="Gene3D" id="3.40.50.880">
    <property type="match status" value="1"/>
</dbReference>
<comment type="caution">
    <text evidence="12">The sequence shown here is derived from an EMBL/GenBank/DDBJ whole genome shotgun (WGS) entry which is preliminary data.</text>
</comment>
<dbReference type="GO" id="GO:0003922">
    <property type="term" value="F:GMP synthase (glutamine-hydrolyzing) activity"/>
    <property type="evidence" value="ECO:0007669"/>
    <property type="project" value="UniProtKB-EC"/>
</dbReference>
<name>A0ABR8PXP3_9CLOT</name>
<comment type="catalytic activity">
    <reaction evidence="9">
        <text>XMP + L-glutamine + ATP + H2O = GMP + L-glutamate + AMP + diphosphate + 2 H(+)</text>
        <dbReference type="Rhea" id="RHEA:11680"/>
        <dbReference type="ChEBI" id="CHEBI:15377"/>
        <dbReference type="ChEBI" id="CHEBI:15378"/>
        <dbReference type="ChEBI" id="CHEBI:29985"/>
        <dbReference type="ChEBI" id="CHEBI:30616"/>
        <dbReference type="ChEBI" id="CHEBI:33019"/>
        <dbReference type="ChEBI" id="CHEBI:57464"/>
        <dbReference type="ChEBI" id="CHEBI:58115"/>
        <dbReference type="ChEBI" id="CHEBI:58359"/>
        <dbReference type="ChEBI" id="CHEBI:456215"/>
        <dbReference type="EC" id="6.3.5.2"/>
    </reaction>
</comment>
<keyword evidence="6 9" id="KW-0658">Purine biosynthesis</keyword>
<evidence type="ECO:0000313" key="12">
    <source>
        <dbReference type="EMBL" id="MBD7912907.1"/>
    </source>
</evidence>
<sequence>MKKELVLVVDFGGQYNQLIARRVRECGVYCEIIPYTYTLDQIKAKNPKGIIFTGGPNSVYGEDTPRVDKGIFELGVPVLGICYGDQLMSYLLGGKVETAPVREYGKTSIKLDSSSRLFQGIEEEGICWMSHTDYISEAPAGFKIVANTDVCPVAAMENEEKKLYGVQFHPEVEHTPFGQKMLQNFLHNICELGNEWTMAHFAEEKIKEIKDLVGDKKVLCALSGGVDSSVAAMIVHKAIGHNLTCIFVDHGLLRKDEGDTVERVFKKEFDMNIIRVNAEDRFLGKLAGVSDPETKRKIIGEEFIRVFEEEANKVGEIDYLVQGTIYPDIVESGTNTSATIKSHHNVGGLPEDMKFDLIEPLRELFKDEVRAVGEELGIPHKLVWRQPFPGPGLAIRVLGEITEEKLEIVREADAIFRDEIANAGLDESIWQYFACLPNIKSVGVMGDERTYCHTVALRAVTSSDAMTSEWARIPYEVLDLVSRRIVNEVPGVNRIVYDVTSKPPATIEWE</sequence>
<dbReference type="EMBL" id="JACSRA010000031">
    <property type="protein sequence ID" value="MBD7912907.1"/>
    <property type="molecule type" value="Genomic_DNA"/>
</dbReference>
<evidence type="ECO:0000256" key="6">
    <source>
        <dbReference type="ARBA" id="ARBA00022755"/>
    </source>
</evidence>
<dbReference type="Proteomes" id="UP000627781">
    <property type="component" value="Unassembled WGS sequence"/>
</dbReference>
<dbReference type="PROSITE" id="PS51553">
    <property type="entry name" value="GMPS_ATP_PPASE"/>
    <property type="match status" value="1"/>
</dbReference>
<keyword evidence="4 9" id="KW-0547">Nucleotide-binding</keyword>
<dbReference type="PRINTS" id="PR00096">
    <property type="entry name" value="GATASE"/>
</dbReference>
<comment type="subunit">
    <text evidence="9">Homodimer.</text>
</comment>
<evidence type="ECO:0000256" key="1">
    <source>
        <dbReference type="ARBA" id="ARBA00002332"/>
    </source>
</evidence>
<organism evidence="12 13">
    <name type="scientific">Clostridium cibarium</name>
    <dbReference type="NCBI Taxonomy" id="2762247"/>
    <lineage>
        <taxon>Bacteria</taxon>
        <taxon>Bacillati</taxon>
        <taxon>Bacillota</taxon>
        <taxon>Clostridia</taxon>
        <taxon>Eubacteriales</taxon>
        <taxon>Clostridiaceae</taxon>
        <taxon>Clostridium</taxon>
    </lineage>
</organism>
<keyword evidence="13" id="KW-1185">Reference proteome</keyword>
<dbReference type="SUPFAM" id="SSF54810">
    <property type="entry name" value="GMP synthetase C-terminal dimerisation domain"/>
    <property type="match status" value="1"/>
</dbReference>
<reference evidence="12 13" key="1">
    <citation type="submission" date="2020-08" db="EMBL/GenBank/DDBJ databases">
        <title>A Genomic Blueprint of the Chicken Gut Microbiome.</title>
        <authorList>
            <person name="Gilroy R."/>
            <person name="Ravi A."/>
            <person name="Getino M."/>
            <person name="Pursley I."/>
            <person name="Horton D.L."/>
            <person name="Alikhan N.-F."/>
            <person name="Baker D."/>
            <person name="Gharbi K."/>
            <person name="Hall N."/>
            <person name="Watson M."/>
            <person name="Adriaenssens E.M."/>
            <person name="Foster-Nyarko E."/>
            <person name="Jarju S."/>
            <person name="Secka A."/>
            <person name="Antonio M."/>
            <person name="Oren A."/>
            <person name="Chaudhuri R."/>
            <person name="La Ragione R.M."/>
            <person name="Hildebrand F."/>
            <person name="Pallen M.J."/>
        </authorList>
    </citation>
    <scope>NUCLEOTIDE SEQUENCE [LARGE SCALE GENOMIC DNA]</scope>
    <source>
        <strain evidence="12 13">Sa3CVN1</strain>
    </source>
</reference>
<feature type="active site" evidence="9">
    <location>
        <position position="171"/>
    </location>
</feature>
<dbReference type="Gene3D" id="3.40.50.620">
    <property type="entry name" value="HUPs"/>
    <property type="match status" value="1"/>
</dbReference>
<evidence type="ECO:0000256" key="8">
    <source>
        <dbReference type="ARBA" id="ARBA00022962"/>
    </source>
</evidence>
<dbReference type="NCBIfam" id="TIGR00888">
    <property type="entry name" value="guaA_Nterm"/>
    <property type="match status" value="1"/>
</dbReference>
<feature type="active site" description="Nucleophile" evidence="9">
    <location>
        <position position="82"/>
    </location>
</feature>
<proteinExistence type="inferred from homology"/>
<evidence type="ECO:0000256" key="2">
    <source>
        <dbReference type="ARBA" id="ARBA00005153"/>
    </source>
</evidence>
<feature type="binding site" evidence="10">
    <location>
        <begin position="223"/>
        <end position="229"/>
    </location>
    <ligand>
        <name>ATP</name>
        <dbReference type="ChEBI" id="CHEBI:30616"/>
    </ligand>
</feature>
<dbReference type="HAMAP" id="MF_00344">
    <property type="entry name" value="GMP_synthase"/>
    <property type="match status" value="1"/>
</dbReference>
<dbReference type="SUPFAM" id="SSF52402">
    <property type="entry name" value="Adenine nucleotide alpha hydrolases-like"/>
    <property type="match status" value="1"/>
</dbReference>
<dbReference type="InterPro" id="IPR004739">
    <property type="entry name" value="GMP_synth_GATase"/>
</dbReference>
<dbReference type="SUPFAM" id="SSF52317">
    <property type="entry name" value="Class I glutamine amidotransferase-like"/>
    <property type="match status" value="1"/>
</dbReference>
<accession>A0ABR8PXP3</accession>
<dbReference type="InterPro" id="IPR029062">
    <property type="entry name" value="Class_I_gatase-like"/>
</dbReference>
<keyword evidence="5 9" id="KW-0332">GMP biosynthesis</keyword>